<comment type="caution">
    <text evidence="1">The sequence shown here is derived from an EMBL/GenBank/DDBJ whole genome shotgun (WGS) entry which is preliminary data.</text>
</comment>
<evidence type="ECO:0000313" key="1">
    <source>
        <dbReference type="EMBL" id="GAA6405908.1"/>
    </source>
</evidence>
<proteinExistence type="predicted"/>
<gene>
    <name evidence="1" type="ORF">K040078D81_00250</name>
</gene>
<name>A0ABQ0B3C3_9FIRM</name>
<evidence type="ECO:0000313" key="2">
    <source>
        <dbReference type="Proteomes" id="UP001600943"/>
    </source>
</evidence>
<dbReference type="EMBL" id="BAABYW010000001">
    <property type="protein sequence ID" value="GAA6405908.1"/>
    <property type="molecule type" value="Genomic_DNA"/>
</dbReference>
<protein>
    <submittedName>
        <fullName evidence="1">Uncharacterized protein</fullName>
    </submittedName>
</protein>
<accession>A0ABQ0B3C3</accession>
<organism evidence="1 2">
    <name type="scientific">Blautia hominis</name>
    <dbReference type="NCBI Taxonomy" id="2025493"/>
    <lineage>
        <taxon>Bacteria</taxon>
        <taxon>Bacillati</taxon>
        <taxon>Bacillota</taxon>
        <taxon>Clostridia</taxon>
        <taxon>Lachnospirales</taxon>
        <taxon>Lachnospiraceae</taxon>
        <taxon>Blautia</taxon>
    </lineage>
</organism>
<dbReference type="Proteomes" id="UP001600943">
    <property type="component" value="Unassembled WGS sequence"/>
</dbReference>
<keyword evidence="2" id="KW-1185">Reference proteome</keyword>
<sequence>MTDAFSVENPKGYENEEVYMMTWAAISPSLEQVAEYINNPLGVEFNSRIQSAY</sequence>
<reference evidence="1 2" key="1">
    <citation type="submission" date="2024-04" db="EMBL/GenBank/DDBJ databases">
        <title>Defined microbial consortia suppress multidrug-resistant proinflammatory Enterobacteriaceae via ecological control.</title>
        <authorList>
            <person name="Furuichi M."/>
            <person name="Kawaguchi T."/>
            <person name="Pust M."/>
            <person name="Yasuma K."/>
            <person name="Plichta D."/>
            <person name="Hasegawa N."/>
            <person name="Ohya T."/>
            <person name="Bhattarai S."/>
            <person name="Sasajima S."/>
            <person name="Aoto Y."/>
            <person name="Tuganbaev T."/>
            <person name="Yaginuma M."/>
            <person name="Ueda M."/>
            <person name="Okahashi N."/>
            <person name="Amafuji K."/>
            <person name="Kiridooshi Y."/>
            <person name="Sugita K."/>
            <person name="Strazar M."/>
            <person name="Skelly A."/>
            <person name="Suda W."/>
            <person name="Hattori M."/>
            <person name="Nakamoto N."/>
            <person name="Caballero S."/>
            <person name="Norman J."/>
            <person name="Olle B."/>
            <person name="Tanoue T."/>
            <person name="Arita M."/>
            <person name="Bucci V."/>
            <person name="Atarashi K."/>
            <person name="Xavier R."/>
            <person name="Honda K."/>
        </authorList>
    </citation>
    <scope>NUCLEOTIDE SEQUENCE [LARGE SCALE GENOMIC DNA]</scope>
    <source>
        <strain evidence="2">k04-0078-D8-1</strain>
    </source>
</reference>